<dbReference type="AlphaFoldDB" id="A0A9N9GGI2"/>
<feature type="compositionally biased region" description="Polar residues" evidence="1">
    <location>
        <begin position="33"/>
        <end position="53"/>
    </location>
</feature>
<feature type="compositionally biased region" description="Basic and acidic residues" evidence="1">
    <location>
        <begin position="153"/>
        <end position="166"/>
    </location>
</feature>
<feature type="compositionally biased region" description="Polar residues" evidence="1">
    <location>
        <begin position="118"/>
        <end position="131"/>
    </location>
</feature>
<evidence type="ECO:0000313" key="3">
    <source>
        <dbReference type="Proteomes" id="UP000789572"/>
    </source>
</evidence>
<reference evidence="2" key="1">
    <citation type="submission" date="2021-06" db="EMBL/GenBank/DDBJ databases">
        <authorList>
            <person name="Kallberg Y."/>
            <person name="Tangrot J."/>
            <person name="Rosling A."/>
        </authorList>
    </citation>
    <scope>NUCLEOTIDE SEQUENCE</scope>
    <source>
        <strain evidence="2">IA702</strain>
    </source>
</reference>
<evidence type="ECO:0000256" key="1">
    <source>
        <dbReference type="SAM" id="MobiDB-lite"/>
    </source>
</evidence>
<proteinExistence type="predicted"/>
<accession>A0A9N9GGI2</accession>
<feature type="region of interest" description="Disordered" evidence="1">
    <location>
        <begin position="192"/>
        <end position="218"/>
    </location>
</feature>
<sequence length="218" mass="24431">YQLPTQQQESIDGSMSTYSSSQLTDEPSPYIDESNQALHEQLVTGSSQQQNDTRSTRQKLLMHRQQRRELSQPYSRQREVETPSSDELISPMQSVHQLDRQNSVQDMFGVVPIERSENVQSHVYPQTSNPSMPEMQESIHQTSQPQNNFNQLDPDRRSQLETDEHSLPSQSSANILIKSGIAKVADLGLSGGTMSSSTGGGTAAYKDPLLLFKDHQKN</sequence>
<feature type="compositionally biased region" description="Polar residues" evidence="1">
    <location>
        <begin position="82"/>
        <end position="105"/>
    </location>
</feature>
<feature type="compositionally biased region" description="Polar residues" evidence="1">
    <location>
        <begin position="138"/>
        <end position="151"/>
    </location>
</feature>
<comment type="caution">
    <text evidence="2">The sequence shown here is derived from an EMBL/GenBank/DDBJ whole genome shotgun (WGS) entry which is preliminary data.</text>
</comment>
<keyword evidence="3" id="KW-1185">Reference proteome</keyword>
<feature type="compositionally biased region" description="Basic residues" evidence="1">
    <location>
        <begin position="56"/>
        <end position="66"/>
    </location>
</feature>
<organism evidence="2 3">
    <name type="scientific">Paraglomus occultum</name>
    <dbReference type="NCBI Taxonomy" id="144539"/>
    <lineage>
        <taxon>Eukaryota</taxon>
        <taxon>Fungi</taxon>
        <taxon>Fungi incertae sedis</taxon>
        <taxon>Mucoromycota</taxon>
        <taxon>Glomeromycotina</taxon>
        <taxon>Glomeromycetes</taxon>
        <taxon>Paraglomerales</taxon>
        <taxon>Paraglomeraceae</taxon>
        <taxon>Paraglomus</taxon>
    </lineage>
</organism>
<feature type="non-terminal residue" evidence="2">
    <location>
        <position position="218"/>
    </location>
</feature>
<feature type="compositionally biased region" description="Polar residues" evidence="1">
    <location>
        <begin position="1"/>
        <end position="25"/>
    </location>
</feature>
<name>A0A9N9GGI2_9GLOM</name>
<protein>
    <submittedName>
        <fullName evidence="2">8175_t:CDS:1</fullName>
    </submittedName>
</protein>
<feature type="region of interest" description="Disordered" evidence="1">
    <location>
        <begin position="1"/>
        <end position="172"/>
    </location>
</feature>
<evidence type="ECO:0000313" key="2">
    <source>
        <dbReference type="EMBL" id="CAG8604543.1"/>
    </source>
</evidence>
<dbReference type="OrthoDB" id="10494550at2759"/>
<dbReference type="EMBL" id="CAJVPJ010001814">
    <property type="protein sequence ID" value="CAG8604543.1"/>
    <property type="molecule type" value="Genomic_DNA"/>
</dbReference>
<gene>
    <name evidence="2" type="ORF">POCULU_LOCUS7642</name>
</gene>
<dbReference type="Proteomes" id="UP000789572">
    <property type="component" value="Unassembled WGS sequence"/>
</dbReference>